<reference evidence="1 2" key="1">
    <citation type="submission" date="2017-10" db="EMBL/GenBank/DDBJ databases">
        <title>Novel microbial diversity and functional potential in the marine mammal oral microbiome.</title>
        <authorList>
            <person name="Dudek N.K."/>
            <person name="Sun C.L."/>
            <person name="Burstein D."/>
            <person name="Kantor R.S."/>
            <person name="Aliaga Goltsman D.S."/>
            <person name="Bik E.M."/>
            <person name="Thomas B.C."/>
            <person name="Banfield J.F."/>
            <person name="Relman D.A."/>
        </authorList>
    </citation>
    <scope>NUCLEOTIDE SEQUENCE [LARGE SCALE GENOMIC DNA]</scope>
    <source>
        <strain evidence="1">DOLZORAL124_49_17</strain>
    </source>
</reference>
<evidence type="ECO:0000313" key="1">
    <source>
        <dbReference type="EMBL" id="PID56046.1"/>
    </source>
</evidence>
<dbReference type="EMBL" id="PDPS01000039">
    <property type="protein sequence ID" value="PID56046.1"/>
    <property type="molecule type" value="Genomic_DNA"/>
</dbReference>
<dbReference type="Proteomes" id="UP000229740">
    <property type="component" value="Unassembled WGS sequence"/>
</dbReference>
<dbReference type="InterPro" id="IPR016195">
    <property type="entry name" value="Pol/histidinol_Pase-like"/>
</dbReference>
<protein>
    <recommendedName>
        <fullName evidence="3">PHP domain-containing protein</fullName>
    </recommendedName>
</protein>
<evidence type="ECO:0000313" key="2">
    <source>
        <dbReference type="Proteomes" id="UP000229740"/>
    </source>
</evidence>
<gene>
    <name evidence="1" type="ORF">CSB45_13175</name>
</gene>
<organism evidence="1 2">
    <name type="scientific">candidate division KSB3 bacterium</name>
    <dbReference type="NCBI Taxonomy" id="2044937"/>
    <lineage>
        <taxon>Bacteria</taxon>
        <taxon>candidate division KSB3</taxon>
    </lineage>
</organism>
<sequence length="430" mass="47473">MFRRVLISSSWSLFEIMHVGTTIQKFFGLLPDEAQLAQAPPAERAFTNLHIHLPPNFGSIRSIEEAIQHAAAEKIVVLGSSNYYDHSIYTPFAEAALQAGIVPVFGIEVLTMDEELRDAGTLVNDPKNPGKFYLCGKGLTAFDAIDEDALPIWNTIRQGDRCRIEAMIAALNAVETLQDRNICLRYDAVAQKIAEEKQLPAATVFLQERHLAQALQSAIFECVTPAERRKFLQRLYQTEGEFETEQLVTVQNELRTHLLKQGKAAYVEEAYISPDEAARLIAGLGGYVSYPILIDGAATISPFEGPPEALVEHLLERQIGAVEFIPTRNDIAILSGYVKVLLDEGFVIGSGTEHNDAVWLPLLPACRQKTPLTPELLEVFWKGACVAVAHQYLGAKGQSGFHFLADRAERIAQIERLSQLGAKVIGALKN</sequence>
<evidence type="ECO:0008006" key="3">
    <source>
        <dbReference type="Google" id="ProtNLM"/>
    </source>
</evidence>
<name>A0A2G6E1T8_9BACT</name>
<dbReference type="AlphaFoldDB" id="A0A2G6E1T8"/>
<comment type="caution">
    <text evidence="1">The sequence shown here is derived from an EMBL/GenBank/DDBJ whole genome shotgun (WGS) entry which is preliminary data.</text>
</comment>
<proteinExistence type="predicted"/>
<dbReference type="SUPFAM" id="SSF89550">
    <property type="entry name" value="PHP domain-like"/>
    <property type="match status" value="1"/>
</dbReference>
<accession>A0A2G6E1T8</accession>